<dbReference type="OrthoDB" id="4507478at2759"/>
<dbReference type="AlphaFoldDB" id="A0A319CSW7"/>
<protein>
    <submittedName>
        <fullName evidence="2">Uncharacterized protein</fullName>
    </submittedName>
</protein>
<accession>A0A319CSW7</accession>
<organism evidence="2 3">
    <name type="scientific">Aspergillus ellipticus CBS 707.79</name>
    <dbReference type="NCBI Taxonomy" id="1448320"/>
    <lineage>
        <taxon>Eukaryota</taxon>
        <taxon>Fungi</taxon>
        <taxon>Dikarya</taxon>
        <taxon>Ascomycota</taxon>
        <taxon>Pezizomycotina</taxon>
        <taxon>Eurotiomycetes</taxon>
        <taxon>Eurotiomycetidae</taxon>
        <taxon>Eurotiales</taxon>
        <taxon>Aspergillaceae</taxon>
        <taxon>Aspergillus</taxon>
        <taxon>Aspergillus subgen. Circumdati</taxon>
    </lineage>
</organism>
<feature type="compositionally biased region" description="Low complexity" evidence="1">
    <location>
        <begin position="229"/>
        <end position="251"/>
    </location>
</feature>
<proteinExistence type="predicted"/>
<reference evidence="2 3" key="1">
    <citation type="submission" date="2018-02" db="EMBL/GenBank/DDBJ databases">
        <title>The genomes of Aspergillus section Nigri reveals drivers in fungal speciation.</title>
        <authorList>
            <consortium name="DOE Joint Genome Institute"/>
            <person name="Vesth T.C."/>
            <person name="Nybo J."/>
            <person name="Theobald S."/>
            <person name="Brandl J."/>
            <person name="Frisvad J.C."/>
            <person name="Nielsen K.F."/>
            <person name="Lyhne E.K."/>
            <person name="Kogle M.E."/>
            <person name="Kuo A."/>
            <person name="Riley R."/>
            <person name="Clum A."/>
            <person name="Nolan M."/>
            <person name="Lipzen A."/>
            <person name="Salamov A."/>
            <person name="Henrissat B."/>
            <person name="Wiebenga A."/>
            <person name="De vries R.P."/>
            <person name="Grigoriev I.V."/>
            <person name="Mortensen U.H."/>
            <person name="Andersen M.R."/>
            <person name="Baker S.E."/>
        </authorList>
    </citation>
    <scope>NUCLEOTIDE SEQUENCE [LARGE SCALE GENOMIC DNA]</scope>
    <source>
        <strain evidence="2 3">CBS 707.79</strain>
    </source>
</reference>
<feature type="region of interest" description="Disordered" evidence="1">
    <location>
        <begin position="213"/>
        <end position="251"/>
    </location>
</feature>
<gene>
    <name evidence="2" type="ORF">BO71DRAFT_488816</name>
</gene>
<evidence type="ECO:0000256" key="1">
    <source>
        <dbReference type="SAM" id="MobiDB-lite"/>
    </source>
</evidence>
<dbReference type="VEuPathDB" id="FungiDB:BO71DRAFT_488816"/>
<feature type="region of interest" description="Disordered" evidence="1">
    <location>
        <begin position="309"/>
        <end position="351"/>
    </location>
</feature>
<feature type="compositionally biased region" description="Polar residues" evidence="1">
    <location>
        <begin position="309"/>
        <end position="329"/>
    </location>
</feature>
<evidence type="ECO:0000313" key="3">
    <source>
        <dbReference type="Proteomes" id="UP000247810"/>
    </source>
</evidence>
<name>A0A319CSW7_9EURO</name>
<dbReference type="Proteomes" id="UP000247810">
    <property type="component" value="Unassembled WGS sequence"/>
</dbReference>
<sequence>MLTFSCNVLSSKTASCLQQRSPFIPFILRLSVSTTTYTDNTENNGTDLSLNYPPDHERRPTAAIVMHICPVCWWPPSETNTRRKELLLTCDTISYILDIPARDPEFVHAMVRFYARGDFRRWGQPQASGAIFPPNDTYITEMAIESIMNTVGHRQFYMNPGYSFDVALADIWRSDPLNYLTLNWGGQNFMPKNECIYASFPLLQQSLVVNEATTPESSRKRKALHDVEQTPQQQASSQPVQQQQQQQQQQPVYETASYQQTTTTMQLHTQTQAQLQTFEPFAQADTEENPRMPMARPFVLVDRSIAQQNPFQSNDAPNPQAANENTPTSDDPMDSWLRPLPETGESSADFHPIADPHSIYYTPTPLANYRRSGVARRGKLPVPDDAGCVDNDRTIPFTDPVTHFAHLPTPAPTTLYPATTSTRQLSASPVITPDRDSSVPPLVSVEDLRTPRFTHRFQSAYNANIDPDRTLPYTPMNPEPWDSSTTDSS</sequence>
<dbReference type="EMBL" id="KZ826099">
    <property type="protein sequence ID" value="PYH88385.1"/>
    <property type="molecule type" value="Genomic_DNA"/>
</dbReference>
<feature type="region of interest" description="Disordered" evidence="1">
    <location>
        <begin position="465"/>
        <end position="489"/>
    </location>
</feature>
<keyword evidence="3" id="KW-1185">Reference proteome</keyword>
<evidence type="ECO:0000313" key="2">
    <source>
        <dbReference type="EMBL" id="PYH88385.1"/>
    </source>
</evidence>